<dbReference type="SUPFAM" id="SSF46565">
    <property type="entry name" value="Chaperone J-domain"/>
    <property type="match status" value="1"/>
</dbReference>
<dbReference type="AlphaFoldDB" id="G0TYT7"/>
<evidence type="ECO:0000313" key="3">
    <source>
        <dbReference type="EMBL" id="CCC49137.1"/>
    </source>
</evidence>
<dbReference type="SMART" id="SM00271">
    <property type="entry name" value="DnaJ"/>
    <property type="match status" value="1"/>
</dbReference>
<dbReference type="Gene3D" id="1.10.287.110">
    <property type="entry name" value="DnaJ domain"/>
    <property type="match status" value="1"/>
</dbReference>
<sequence length="523" mass="59045">MLPVKWTGATLVAKMFRSRPSVSPDPFPFAETSQRRFMMGLFEETASTGSGETDVAAFARSLDHLEVNNTRIVQKAYGIPFHIGEAEALDSVCRHHGANVCVHSVERYMMPFWLASTATGGNFRADILQKDPAFMTQQQCLVWVEGPNYEFHYPFGEHHTFNQVSASYLHPLPVVEKCLVGTHVPSMLIPRLQLLEELEKMKDRPRVVPFTMSTTTALSILDSRLTRSLVLRHINQELVKFHGSFVRSSITLLSVYKESVSIRPIFLPMLRFTVTTGEVHTPIPSFVCGATGRVVGPAMHLTEHMRAGIMLFSGAVALVASMPIGGPGIATPIAIAVAVFSLRVWRSLSLARFLRQKAQQMMELKAAGMAYFSLDQQGYRWSPEAEEREEYEQREELRRRAQKKQMFEQQVKEEAARCKAKQGRHVDSRNRRRTDLVNVDPHGYYKLLGLSGQEFTATKKDITRAFREAAQKHHPDVASGSEGEDDARKKMQNIIHAYKILRDPKTKREYDSGKLTDCKSDCS</sequence>
<proteinExistence type="predicted"/>
<protein>
    <submittedName>
        <fullName evidence="3">Putative chaperone protein DNAj</fullName>
    </submittedName>
</protein>
<dbReference type="InterPro" id="IPR050817">
    <property type="entry name" value="DjlA_DnaK_co-chaperone"/>
</dbReference>
<evidence type="ECO:0000256" key="1">
    <source>
        <dbReference type="SAM" id="MobiDB-lite"/>
    </source>
</evidence>
<feature type="region of interest" description="Disordered" evidence="1">
    <location>
        <begin position="468"/>
        <end position="490"/>
    </location>
</feature>
<feature type="domain" description="J" evidence="2">
    <location>
        <begin position="443"/>
        <end position="514"/>
    </location>
</feature>
<dbReference type="InterPro" id="IPR001623">
    <property type="entry name" value="DnaJ_domain"/>
</dbReference>
<dbReference type="InterPro" id="IPR036869">
    <property type="entry name" value="J_dom_sf"/>
</dbReference>
<evidence type="ECO:0000259" key="2">
    <source>
        <dbReference type="PROSITE" id="PS50076"/>
    </source>
</evidence>
<reference evidence="3" key="1">
    <citation type="journal article" date="2012" name="Proc. Natl. Acad. Sci. U.S.A.">
        <title>Antigenic diversity is generated by distinct evolutionary mechanisms in African trypanosome species.</title>
        <authorList>
            <person name="Jackson A.P."/>
            <person name="Berry A."/>
            <person name="Aslett M."/>
            <person name="Allison H.C."/>
            <person name="Burton P."/>
            <person name="Vavrova-Anderson J."/>
            <person name="Brown R."/>
            <person name="Browne H."/>
            <person name="Corton N."/>
            <person name="Hauser H."/>
            <person name="Gamble J."/>
            <person name="Gilderthorp R."/>
            <person name="Marcello L."/>
            <person name="McQuillan J."/>
            <person name="Otto T.D."/>
            <person name="Quail M.A."/>
            <person name="Sanders M.J."/>
            <person name="van Tonder A."/>
            <person name="Ginger M.L."/>
            <person name="Field M.C."/>
            <person name="Barry J.D."/>
            <person name="Hertz-Fowler C."/>
            <person name="Berriman M."/>
        </authorList>
    </citation>
    <scope>NUCLEOTIDE SEQUENCE</scope>
    <source>
        <strain evidence="3">Y486</strain>
    </source>
</reference>
<name>G0TYT7_TRYVY</name>
<dbReference type="PRINTS" id="PR00625">
    <property type="entry name" value="JDOMAIN"/>
</dbReference>
<dbReference type="VEuPathDB" id="TriTrypDB:TvY486_0704710"/>
<accession>G0TYT7</accession>
<organism evidence="3">
    <name type="scientific">Trypanosoma vivax (strain Y486)</name>
    <dbReference type="NCBI Taxonomy" id="1055687"/>
    <lineage>
        <taxon>Eukaryota</taxon>
        <taxon>Discoba</taxon>
        <taxon>Euglenozoa</taxon>
        <taxon>Kinetoplastea</taxon>
        <taxon>Metakinetoplastina</taxon>
        <taxon>Trypanosomatida</taxon>
        <taxon>Trypanosomatidae</taxon>
        <taxon>Trypanosoma</taxon>
        <taxon>Duttonella</taxon>
    </lineage>
</organism>
<dbReference type="PROSITE" id="PS50076">
    <property type="entry name" value="DNAJ_2"/>
    <property type="match status" value="1"/>
</dbReference>
<dbReference type="PANTHER" id="PTHR24074">
    <property type="entry name" value="CO-CHAPERONE PROTEIN DJLA"/>
    <property type="match status" value="1"/>
</dbReference>
<dbReference type="CDD" id="cd06257">
    <property type="entry name" value="DnaJ"/>
    <property type="match status" value="1"/>
</dbReference>
<gene>
    <name evidence="3" type="ORF">TVY486_0704710</name>
</gene>
<dbReference type="EMBL" id="HE573023">
    <property type="protein sequence ID" value="CCC49137.1"/>
    <property type="molecule type" value="Genomic_DNA"/>
</dbReference>
<dbReference type="Pfam" id="PF00226">
    <property type="entry name" value="DnaJ"/>
    <property type="match status" value="1"/>
</dbReference>